<comment type="similarity">
    <text evidence="2">Belongs to the major facilitator superfamily. Organophosphate:Pi antiporter (OPA) (TC 2.A.1.4) family.</text>
</comment>
<evidence type="ECO:0000256" key="6">
    <source>
        <dbReference type="ARBA" id="ARBA00023136"/>
    </source>
</evidence>
<dbReference type="Pfam" id="PF07690">
    <property type="entry name" value="MFS_1"/>
    <property type="match status" value="1"/>
</dbReference>
<feature type="transmembrane region" description="Helical" evidence="8">
    <location>
        <begin position="354"/>
        <end position="374"/>
    </location>
</feature>
<dbReference type="FunFam" id="1.20.1250.20:FF:000007">
    <property type="entry name" value="Glycerol-3-phosphate transporter"/>
    <property type="match status" value="1"/>
</dbReference>
<gene>
    <name evidence="10" type="primary">glpT</name>
    <name evidence="10" type="ORF">PG915_11030</name>
</gene>
<dbReference type="AlphaFoldDB" id="A0AAU8BGG1"/>
<dbReference type="PANTHER" id="PTHR43826:SF6">
    <property type="entry name" value="GLYCEROL-3-PHOSPHATE TRANSPORTER"/>
    <property type="match status" value="1"/>
</dbReference>
<keyword evidence="5 8" id="KW-1133">Transmembrane helix</keyword>
<feature type="transmembrane region" description="Helical" evidence="8">
    <location>
        <begin position="294"/>
        <end position="313"/>
    </location>
</feature>
<dbReference type="GO" id="GO:0035435">
    <property type="term" value="P:phosphate ion transmembrane transport"/>
    <property type="evidence" value="ECO:0007669"/>
    <property type="project" value="TreeGrafter"/>
</dbReference>
<dbReference type="NCBIfam" id="TIGR00881">
    <property type="entry name" value="2A0104"/>
    <property type="match status" value="1"/>
</dbReference>
<reference evidence="10" key="1">
    <citation type="submission" date="2023-01" db="EMBL/GenBank/DDBJ databases">
        <title>Vibrio sp. CB1-14 genome sequencing.</title>
        <authorList>
            <person name="Otstavnykh N."/>
            <person name="Isaeva M."/>
            <person name="Meleshko D."/>
        </authorList>
    </citation>
    <scope>NUCLEOTIDE SEQUENCE</scope>
    <source>
        <strain evidence="10">CB1-14</strain>
    </source>
</reference>
<evidence type="ECO:0000256" key="8">
    <source>
        <dbReference type="SAM" id="Phobius"/>
    </source>
</evidence>
<dbReference type="PROSITE" id="PS00942">
    <property type="entry name" value="GLPT"/>
    <property type="match status" value="1"/>
</dbReference>
<evidence type="ECO:0000256" key="4">
    <source>
        <dbReference type="ARBA" id="ARBA00022692"/>
    </source>
</evidence>
<feature type="transmembrane region" description="Helical" evidence="8">
    <location>
        <begin position="64"/>
        <end position="82"/>
    </location>
</feature>
<dbReference type="NCBIfam" id="TIGR00712">
    <property type="entry name" value="glpT"/>
    <property type="match status" value="1"/>
</dbReference>
<protein>
    <recommendedName>
        <fullName evidence="7">Glycerol-3-phosphate transporter</fullName>
    </recommendedName>
</protein>
<dbReference type="PROSITE" id="PS50850">
    <property type="entry name" value="MFS"/>
    <property type="match status" value="1"/>
</dbReference>
<proteinExistence type="inferred from homology"/>
<keyword evidence="6 8" id="KW-0472">Membrane</keyword>
<dbReference type="InterPro" id="IPR051337">
    <property type="entry name" value="OPA_Antiporter"/>
</dbReference>
<dbReference type="PIRSF" id="PIRSF002808">
    <property type="entry name" value="Hexose_phosphate_transp"/>
    <property type="match status" value="1"/>
</dbReference>
<dbReference type="SUPFAM" id="SSF103473">
    <property type="entry name" value="MFS general substrate transporter"/>
    <property type="match status" value="1"/>
</dbReference>
<feature type="transmembrane region" description="Helical" evidence="8">
    <location>
        <begin position="163"/>
        <end position="183"/>
    </location>
</feature>
<feature type="transmembrane region" description="Helical" evidence="8">
    <location>
        <begin position="189"/>
        <end position="209"/>
    </location>
</feature>
<dbReference type="GO" id="GO:0061513">
    <property type="term" value="F:glucose 6-phosphate:phosphate antiporter activity"/>
    <property type="evidence" value="ECO:0007669"/>
    <property type="project" value="TreeGrafter"/>
</dbReference>
<feature type="transmembrane region" description="Helical" evidence="8">
    <location>
        <begin position="325"/>
        <end position="342"/>
    </location>
</feature>
<evidence type="ECO:0000313" key="10">
    <source>
        <dbReference type="EMBL" id="XCD15126.1"/>
    </source>
</evidence>
<keyword evidence="4 8" id="KW-0812">Transmembrane</keyword>
<dbReference type="GO" id="GO:0015169">
    <property type="term" value="F:glycerol-3-phosphate transmembrane transporter activity"/>
    <property type="evidence" value="ECO:0007669"/>
    <property type="project" value="UniProtKB-UniRule"/>
</dbReference>
<accession>A0AAU8BGG1</accession>
<feature type="transmembrane region" description="Helical" evidence="8">
    <location>
        <begin position="386"/>
        <end position="405"/>
    </location>
</feature>
<organism evidence="10">
    <name type="scientific">Vibrio chaetopteri</name>
    <dbReference type="NCBI Taxonomy" id="3016528"/>
    <lineage>
        <taxon>Bacteria</taxon>
        <taxon>Pseudomonadati</taxon>
        <taxon>Pseudomonadota</taxon>
        <taxon>Gammaproteobacteria</taxon>
        <taxon>Vibrionales</taxon>
        <taxon>Vibrionaceae</taxon>
        <taxon>Vibrio</taxon>
    </lineage>
</organism>
<evidence type="ECO:0000256" key="2">
    <source>
        <dbReference type="ARBA" id="ARBA00009598"/>
    </source>
</evidence>
<dbReference type="PANTHER" id="PTHR43826">
    <property type="entry name" value="GLUCOSE-6-PHOSPHATE EXCHANGER SLC37A4"/>
    <property type="match status" value="1"/>
</dbReference>
<sequence length="464" mass="51610">MFGIFKPKAHIERLAGAQVDRTYSRLRWQLFLGIFVGYAGYYLVRKNFSLAMPYLIDQGYSRGDLGVALAAVSIAYGLSKFLMGSVSDRSNPRYFLSAGLLMSAIVMFCFGFMPWATGSITAMFILLFLNGWFQGMGWPACGRTMVHWWSRKERGEIVSVWNVAHNVGGGLIGPLFILGLWAFNDDWRTAFYVPAFFAALVAVFIWFTLRDTPQSCGLPPIEEYKQDYPDDYDNSHEKEMTAKEIFFKYVFSNKLLWSIAIANAFVYLIRYGVLDWAPVYLKEAKDFSVDKSSWAYFLYEWAGIPGTLLCGWISDKLFKGRRAPAGILFMALVTVAVMVYWFNPAGNPAVDMMALVAIGFLIYGPVMLIGLYALELAPKKAAGTAAGLTGLFGYLGGAVAANAVLGYTVDHFGWDGGFILLIGSCVVSIICLTYALLGEKAHHEAKLKESQQQNAKLEEKQALS</sequence>
<evidence type="ECO:0000256" key="3">
    <source>
        <dbReference type="ARBA" id="ARBA00022475"/>
    </source>
</evidence>
<dbReference type="InterPro" id="IPR020846">
    <property type="entry name" value="MFS_dom"/>
</dbReference>
<dbReference type="InterPro" id="IPR021159">
    <property type="entry name" value="Sugar-P_transporter_CS"/>
</dbReference>
<comment type="subcellular location">
    <subcellularLocation>
        <location evidence="1">Cell membrane</location>
        <topology evidence="1">Multi-pass membrane protein</topology>
    </subcellularLocation>
</comment>
<feature type="transmembrane region" description="Helical" evidence="8">
    <location>
        <begin position="122"/>
        <end position="142"/>
    </location>
</feature>
<evidence type="ECO:0000256" key="5">
    <source>
        <dbReference type="ARBA" id="ARBA00022989"/>
    </source>
</evidence>
<keyword evidence="3" id="KW-1003">Cell membrane</keyword>
<dbReference type="InterPro" id="IPR036259">
    <property type="entry name" value="MFS_trans_sf"/>
</dbReference>
<dbReference type="FunFam" id="1.20.1250.20:FF:000016">
    <property type="entry name" value="Glycerol-3-phosphate transporter"/>
    <property type="match status" value="1"/>
</dbReference>
<dbReference type="InterPro" id="IPR011701">
    <property type="entry name" value="MFS"/>
</dbReference>
<feature type="transmembrane region" description="Helical" evidence="8">
    <location>
        <begin position="94"/>
        <end position="116"/>
    </location>
</feature>
<dbReference type="InterPro" id="IPR005267">
    <property type="entry name" value="G3P_transporter"/>
</dbReference>
<dbReference type="RefSeq" id="WP_353496580.1">
    <property type="nucleotide sequence ID" value="NZ_CP115920.1"/>
</dbReference>
<name>A0AAU8BGG1_9VIBR</name>
<feature type="transmembrane region" description="Helical" evidence="8">
    <location>
        <begin position="255"/>
        <end position="274"/>
    </location>
</feature>
<dbReference type="Gene3D" id="1.20.1250.20">
    <property type="entry name" value="MFS general substrate transporter like domains"/>
    <property type="match status" value="2"/>
</dbReference>
<dbReference type="EMBL" id="CP115920">
    <property type="protein sequence ID" value="XCD15126.1"/>
    <property type="molecule type" value="Genomic_DNA"/>
</dbReference>
<dbReference type="InterPro" id="IPR000849">
    <property type="entry name" value="Sugar_P_transporter"/>
</dbReference>
<feature type="transmembrane region" description="Helical" evidence="8">
    <location>
        <begin position="26"/>
        <end position="44"/>
    </location>
</feature>
<feature type="transmembrane region" description="Helical" evidence="8">
    <location>
        <begin position="417"/>
        <end position="437"/>
    </location>
</feature>
<dbReference type="CDD" id="cd17345">
    <property type="entry name" value="MFS_GlpT"/>
    <property type="match status" value="1"/>
</dbReference>
<feature type="domain" description="Major facilitator superfamily (MFS) profile" evidence="9">
    <location>
        <begin position="26"/>
        <end position="440"/>
    </location>
</feature>
<dbReference type="GO" id="GO:0005886">
    <property type="term" value="C:plasma membrane"/>
    <property type="evidence" value="ECO:0007669"/>
    <property type="project" value="UniProtKB-SubCell"/>
</dbReference>
<evidence type="ECO:0000256" key="1">
    <source>
        <dbReference type="ARBA" id="ARBA00004651"/>
    </source>
</evidence>
<evidence type="ECO:0000259" key="9">
    <source>
        <dbReference type="PROSITE" id="PS50850"/>
    </source>
</evidence>
<evidence type="ECO:0000256" key="7">
    <source>
        <dbReference type="NCBIfam" id="TIGR00712"/>
    </source>
</evidence>
<dbReference type="NCBIfam" id="NF008433">
    <property type="entry name" value="PRK11273.1"/>
    <property type="match status" value="1"/>
</dbReference>
<dbReference type="KEGG" id="vck:PG915_11030"/>